<keyword evidence="9" id="KW-1185">Reference proteome</keyword>
<accession>A0A512DXP7</accession>
<evidence type="ECO:0000256" key="3">
    <source>
        <dbReference type="ARBA" id="ARBA00022723"/>
    </source>
</evidence>
<dbReference type="InterPro" id="IPR002716">
    <property type="entry name" value="PIN_dom"/>
</dbReference>
<keyword evidence="2 6" id="KW-0540">Nuclease</keyword>
<dbReference type="EC" id="3.1.-.-" evidence="6"/>
<comment type="similarity">
    <text evidence="6">Belongs to the PINc/VapC protein family.</text>
</comment>
<dbReference type="SUPFAM" id="SSF88723">
    <property type="entry name" value="PIN domain-like"/>
    <property type="match status" value="1"/>
</dbReference>
<evidence type="ECO:0000256" key="5">
    <source>
        <dbReference type="ARBA" id="ARBA00022842"/>
    </source>
</evidence>
<evidence type="ECO:0000256" key="2">
    <source>
        <dbReference type="ARBA" id="ARBA00022722"/>
    </source>
</evidence>
<name>A0A512DXP7_9PROT</name>
<keyword evidence="4 6" id="KW-0378">Hydrolase</keyword>
<evidence type="ECO:0000259" key="7">
    <source>
        <dbReference type="Pfam" id="PF01850"/>
    </source>
</evidence>
<keyword evidence="1 6" id="KW-1277">Toxin-antitoxin system</keyword>
<evidence type="ECO:0000256" key="4">
    <source>
        <dbReference type="ARBA" id="ARBA00022801"/>
    </source>
</evidence>
<dbReference type="Pfam" id="PF01850">
    <property type="entry name" value="PIN"/>
    <property type="match status" value="1"/>
</dbReference>
<dbReference type="EMBL" id="BJYZ01000024">
    <property type="protein sequence ID" value="GEO40950.1"/>
    <property type="molecule type" value="Genomic_DNA"/>
</dbReference>
<dbReference type="InterPro" id="IPR029060">
    <property type="entry name" value="PIN-like_dom_sf"/>
</dbReference>
<dbReference type="Gene3D" id="3.40.50.1010">
    <property type="entry name" value="5'-nuclease"/>
    <property type="match status" value="1"/>
</dbReference>
<evidence type="ECO:0000313" key="9">
    <source>
        <dbReference type="Proteomes" id="UP000321523"/>
    </source>
</evidence>
<comment type="cofactor">
    <cofactor evidence="6">
        <name>Mg(2+)</name>
        <dbReference type="ChEBI" id="CHEBI:18420"/>
    </cofactor>
</comment>
<sequence length="129" mass="14607">MIVVDTTVWIDFFRAKDTEQTVKLRRLIGRELILIGDIVLVEILQGLRDDAQANRVERALRVHRVEPMLSSELASKVASNYRLLRAKGITVRKTIDMIIGTFCIEGGHGLLHSDRDFDPMQDHLGLSVV</sequence>
<dbReference type="CDD" id="cd18760">
    <property type="entry name" value="PIN_MtVapC3-like"/>
    <property type="match status" value="1"/>
</dbReference>
<dbReference type="InterPro" id="IPR022907">
    <property type="entry name" value="VapC_family"/>
</dbReference>
<organism evidence="8 9">
    <name type="scientific">Skermanella aerolata</name>
    <dbReference type="NCBI Taxonomy" id="393310"/>
    <lineage>
        <taxon>Bacteria</taxon>
        <taxon>Pseudomonadati</taxon>
        <taxon>Pseudomonadota</taxon>
        <taxon>Alphaproteobacteria</taxon>
        <taxon>Rhodospirillales</taxon>
        <taxon>Azospirillaceae</taxon>
        <taxon>Skermanella</taxon>
    </lineage>
</organism>
<gene>
    <name evidence="8" type="primary">vapC_6</name>
    <name evidence="6" type="synonym">vapC</name>
    <name evidence="8" type="ORF">SAE02_50980</name>
</gene>
<keyword evidence="3 6" id="KW-0479">Metal-binding</keyword>
<proteinExistence type="inferred from homology"/>
<dbReference type="HAMAP" id="MF_00265">
    <property type="entry name" value="VapC_Nob1"/>
    <property type="match status" value="1"/>
</dbReference>
<feature type="binding site" evidence="6">
    <location>
        <position position="96"/>
    </location>
    <ligand>
        <name>Mg(2+)</name>
        <dbReference type="ChEBI" id="CHEBI:18420"/>
    </ligand>
</feature>
<dbReference type="OrthoDB" id="9811788at2"/>
<feature type="binding site" evidence="6">
    <location>
        <position position="5"/>
    </location>
    <ligand>
        <name>Mg(2+)</name>
        <dbReference type="ChEBI" id="CHEBI:18420"/>
    </ligand>
</feature>
<dbReference type="GO" id="GO:0000287">
    <property type="term" value="F:magnesium ion binding"/>
    <property type="evidence" value="ECO:0007669"/>
    <property type="project" value="UniProtKB-UniRule"/>
</dbReference>
<evidence type="ECO:0000256" key="1">
    <source>
        <dbReference type="ARBA" id="ARBA00022649"/>
    </source>
</evidence>
<dbReference type="GO" id="GO:0016787">
    <property type="term" value="F:hydrolase activity"/>
    <property type="evidence" value="ECO:0007669"/>
    <property type="project" value="UniProtKB-KW"/>
</dbReference>
<dbReference type="PANTHER" id="PTHR42740">
    <property type="entry name" value="RIBONUCLEASE VAPC3"/>
    <property type="match status" value="1"/>
</dbReference>
<dbReference type="InterPro" id="IPR051749">
    <property type="entry name" value="PINc/VapC_TA_RNase"/>
</dbReference>
<dbReference type="AlphaFoldDB" id="A0A512DXP7"/>
<dbReference type="RefSeq" id="WP_044431909.1">
    <property type="nucleotide sequence ID" value="NZ_BJYZ01000024.1"/>
</dbReference>
<evidence type="ECO:0000256" key="6">
    <source>
        <dbReference type="HAMAP-Rule" id="MF_00265"/>
    </source>
</evidence>
<feature type="domain" description="PIN" evidence="7">
    <location>
        <begin position="2"/>
        <end position="118"/>
    </location>
</feature>
<comment type="caution">
    <text evidence="8">The sequence shown here is derived from an EMBL/GenBank/DDBJ whole genome shotgun (WGS) entry which is preliminary data.</text>
</comment>
<reference evidence="8 9" key="1">
    <citation type="submission" date="2019-07" db="EMBL/GenBank/DDBJ databases">
        <title>Whole genome shotgun sequence of Skermanella aerolata NBRC 106429.</title>
        <authorList>
            <person name="Hosoyama A."/>
            <person name="Uohara A."/>
            <person name="Ohji S."/>
            <person name="Ichikawa N."/>
        </authorList>
    </citation>
    <scope>NUCLEOTIDE SEQUENCE [LARGE SCALE GENOMIC DNA]</scope>
    <source>
        <strain evidence="8 9">NBRC 106429</strain>
    </source>
</reference>
<dbReference type="PANTHER" id="PTHR42740:SF1">
    <property type="entry name" value="RIBONUCLEASE VAPC3"/>
    <property type="match status" value="1"/>
</dbReference>
<evidence type="ECO:0000313" key="8">
    <source>
        <dbReference type="EMBL" id="GEO40950.1"/>
    </source>
</evidence>
<comment type="function">
    <text evidence="6">Toxic component of a toxin-antitoxin (TA) system. An RNase.</text>
</comment>
<dbReference type="Proteomes" id="UP000321523">
    <property type="component" value="Unassembled WGS sequence"/>
</dbReference>
<keyword evidence="6" id="KW-0800">Toxin</keyword>
<dbReference type="GO" id="GO:0004540">
    <property type="term" value="F:RNA nuclease activity"/>
    <property type="evidence" value="ECO:0007669"/>
    <property type="project" value="InterPro"/>
</dbReference>
<dbReference type="GO" id="GO:0090729">
    <property type="term" value="F:toxin activity"/>
    <property type="evidence" value="ECO:0007669"/>
    <property type="project" value="UniProtKB-KW"/>
</dbReference>
<keyword evidence="5 6" id="KW-0460">Magnesium</keyword>
<protein>
    <recommendedName>
        <fullName evidence="6">Ribonuclease VapC</fullName>
        <shortName evidence="6">RNase VapC</shortName>
        <ecNumber evidence="6">3.1.-.-</ecNumber>
    </recommendedName>
    <alternativeName>
        <fullName evidence="6">Toxin VapC</fullName>
    </alternativeName>
</protein>